<dbReference type="Proteomes" id="UP001162992">
    <property type="component" value="Chromosome 13"/>
</dbReference>
<evidence type="ECO:0000313" key="2">
    <source>
        <dbReference type="Proteomes" id="UP001162992"/>
    </source>
</evidence>
<reference evidence="2" key="1">
    <citation type="journal article" date="2024" name="Proc. Natl. Acad. Sci. U.S.A.">
        <title>Extraordinary preservation of gene collinearity over three hundred million years revealed in homosporous lycophytes.</title>
        <authorList>
            <person name="Li C."/>
            <person name="Wickell D."/>
            <person name="Kuo L.Y."/>
            <person name="Chen X."/>
            <person name="Nie B."/>
            <person name="Liao X."/>
            <person name="Peng D."/>
            <person name="Ji J."/>
            <person name="Jenkins J."/>
            <person name="Williams M."/>
            <person name="Shu S."/>
            <person name="Plott C."/>
            <person name="Barry K."/>
            <person name="Rajasekar S."/>
            <person name="Grimwood J."/>
            <person name="Han X."/>
            <person name="Sun S."/>
            <person name="Hou Z."/>
            <person name="He W."/>
            <person name="Dai G."/>
            <person name="Sun C."/>
            <person name="Schmutz J."/>
            <person name="Leebens-Mack J.H."/>
            <person name="Li F.W."/>
            <person name="Wang L."/>
        </authorList>
    </citation>
    <scope>NUCLEOTIDE SEQUENCE [LARGE SCALE GENOMIC DNA]</scope>
    <source>
        <strain evidence="2">cv. PW_Plant_1</strain>
    </source>
</reference>
<comment type="caution">
    <text evidence="1">The sequence shown here is derived from an EMBL/GenBank/DDBJ whole genome shotgun (WGS) entry which is preliminary data.</text>
</comment>
<evidence type="ECO:0000313" key="1">
    <source>
        <dbReference type="EMBL" id="KAJ7533895.1"/>
    </source>
</evidence>
<accession>A0ACC2BVS5</accession>
<sequence>MASIAVVLVLQALLCVTALSAQPQYACNPNSGSIQSYAFCNTSLDLTDRVRDLISRLTVQEKILQLVNNASAIPRLGITSYEWWQEALHGIAYSPGVQFGGNVPSATSFPQTILTAASFNTTLFYRIAQAISTEGRAMYNLGNSGATFWSPNINIYRDPRWGRGQETPGEDPVLSGTYGINFVRGLQEDNEPYSDTNAGLSRLKVSALCKHFTAYDLESWNGAERYNFNALVTQQDLMDTYNPPFQSCVQEGHVSGIMCSYNRFNGVPNCANSNFLTSTLRNDWGFIGYIVSDCDAVSLIYDVTKYASSPEDAVADVLKAGMDLNCGSYMTQHAQTAYQAGKINDFDLDRALTNLFTVRMRLGLFDGDPKTQPYGTLGKSDICSDEHQQLALEAACQGIVLLKNEGRSLPLSQGSVKTLAVIGPNANATINMLGNYHGNPCKYVTPLQGLQIYVSTVFSPGCASVACPDDHLISAAVDTATKADAVVLVVGLDITQETETLDRTSLLLPGQQQQLITRVASAVKVPVILVIMCGGPVDILFAKDDSRISSILWVGYPGEAGGVAISQVLFGHYNPGGRLPVTWYPENFTKISMLDMNMRPNTSTGYPGRTHRFYTGPTVFQFGEGLSYSSFQYNFTSAPRQLNVITSSNQSSWSESQKSSHTRNAYSFFLQAEDSRCEVLQFPLKITVSNRGPHAGSHSVLLYHTPPKSSPTGSPKQQLIEFTRLHLEAGSETSVAFTIRPCNHLSTVRKDGSRVFHGGMHTLSVGDVHHHLRVMQVHW</sequence>
<protein>
    <submittedName>
        <fullName evidence="1">Uncharacterized protein</fullName>
    </submittedName>
</protein>
<organism evidence="1 2">
    <name type="scientific">Diphasiastrum complanatum</name>
    <name type="common">Issler's clubmoss</name>
    <name type="synonym">Lycopodium complanatum</name>
    <dbReference type="NCBI Taxonomy" id="34168"/>
    <lineage>
        <taxon>Eukaryota</taxon>
        <taxon>Viridiplantae</taxon>
        <taxon>Streptophyta</taxon>
        <taxon>Embryophyta</taxon>
        <taxon>Tracheophyta</taxon>
        <taxon>Lycopodiopsida</taxon>
        <taxon>Lycopodiales</taxon>
        <taxon>Lycopodiaceae</taxon>
        <taxon>Lycopodioideae</taxon>
        <taxon>Diphasiastrum</taxon>
    </lineage>
</organism>
<keyword evidence="2" id="KW-1185">Reference proteome</keyword>
<dbReference type="EMBL" id="CM055104">
    <property type="protein sequence ID" value="KAJ7533895.1"/>
    <property type="molecule type" value="Genomic_DNA"/>
</dbReference>
<gene>
    <name evidence="1" type="ORF">O6H91_13G069500</name>
</gene>
<name>A0ACC2BVS5_DIPCM</name>
<proteinExistence type="predicted"/>